<dbReference type="GO" id="GO:0008933">
    <property type="term" value="F:peptidoglycan lytic transglycosylase activity"/>
    <property type="evidence" value="ECO:0007669"/>
    <property type="project" value="InterPro"/>
</dbReference>
<organism evidence="4 5">
    <name type="scientific">Candidatus Odoribacter faecigallinarum</name>
    <dbReference type="NCBI Taxonomy" id="2838706"/>
    <lineage>
        <taxon>Bacteria</taxon>
        <taxon>Pseudomonadati</taxon>
        <taxon>Bacteroidota</taxon>
        <taxon>Bacteroidia</taxon>
        <taxon>Bacteroidales</taxon>
        <taxon>Odoribacteraceae</taxon>
        <taxon>Odoribacter</taxon>
    </lineage>
</organism>
<evidence type="ECO:0000256" key="1">
    <source>
        <dbReference type="ARBA" id="ARBA00007734"/>
    </source>
</evidence>
<evidence type="ECO:0000313" key="4">
    <source>
        <dbReference type="EMBL" id="HIX04074.1"/>
    </source>
</evidence>
<dbReference type="GO" id="GO:0016020">
    <property type="term" value="C:membrane"/>
    <property type="evidence" value="ECO:0007669"/>
    <property type="project" value="InterPro"/>
</dbReference>
<protein>
    <submittedName>
        <fullName evidence="4">Lytic transglycosylase domain-containing protein</fullName>
    </submittedName>
</protein>
<dbReference type="InterPro" id="IPR008258">
    <property type="entry name" value="Transglycosylase_SLT_dom_1"/>
</dbReference>
<dbReference type="InterPro" id="IPR000189">
    <property type="entry name" value="Transglyc_AS"/>
</dbReference>
<evidence type="ECO:0000313" key="5">
    <source>
        <dbReference type="Proteomes" id="UP000824202"/>
    </source>
</evidence>
<keyword evidence="2" id="KW-0472">Membrane</keyword>
<proteinExistence type="inferred from homology"/>
<dbReference type="Pfam" id="PF01464">
    <property type="entry name" value="SLT"/>
    <property type="match status" value="1"/>
</dbReference>
<dbReference type="InterPro" id="IPR023346">
    <property type="entry name" value="Lysozyme-like_dom_sf"/>
</dbReference>
<dbReference type="PANTHER" id="PTHR37423">
    <property type="entry name" value="SOLUBLE LYTIC MUREIN TRANSGLYCOSYLASE-RELATED"/>
    <property type="match status" value="1"/>
</dbReference>
<sequence>MKKENIILYTCILLSAINIFIIIFQYYHQQQPLLENKINGTPPAVTADVRMPGEATFAGEAVPLHRIDVQEALRREIIVNSYLHSHTTQILQKVPCYFPIIEPILKANGIPDDFKYLAVIESRLEPLIVSPAGAVGIWQIMKATGKELGLEINNEVDERYHLAKATEAAAKYLRKAYERFGSWTLAAASYNGGQAFISRQMKQQQTQNYYDLLLGEETERYVYRILALKEIITHPQQYNFNIQYANPAEPADTIEVKTSVKDWTEFALQHGITYKTLKRFNPWLRRTELHNPKHKTYLIAIPKNKTAYK</sequence>
<dbReference type="PANTHER" id="PTHR37423:SF2">
    <property type="entry name" value="MEMBRANE-BOUND LYTIC MUREIN TRANSGLYCOSYLASE C"/>
    <property type="match status" value="1"/>
</dbReference>
<evidence type="ECO:0000256" key="2">
    <source>
        <dbReference type="SAM" id="Phobius"/>
    </source>
</evidence>
<reference evidence="4" key="2">
    <citation type="submission" date="2021-04" db="EMBL/GenBank/DDBJ databases">
        <authorList>
            <person name="Gilroy R."/>
        </authorList>
    </citation>
    <scope>NUCLEOTIDE SEQUENCE</scope>
    <source>
        <strain evidence="4">23274</strain>
    </source>
</reference>
<dbReference type="EMBL" id="DXFT01000160">
    <property type="protein sequence ID" value="HIX04074.1"/>
    <property type="molecule type" value="Genomic_DNA"/>
</dbReference>
<dbReference type="AlphaFoldDB" id="A0A9D2ABY2"/>
<feature type="transmembrane region" description="Helical" evidence="2">
    <location>
        <begin position="7"/>
        <end position="27"/>
    </location>
</feature>
<gene>
    <name evidence="4" type="ORF">H9863_08180</name>
</gene>
<dbReference type="Proteomes" id="UP000824202">
    <property type="component" value="Unassembled WGS sequence"/>
</dbReference>
<dbReference type="Gene3D" id="1.10.530.10">
    <property type="match status" value="1"/>
</dbReference>
<keyword evidence="2" id="KW-0812">Transmembrane</keyword>
<name>A0A9D2ABY2_9BACT</name>
<reference evidence="4" key="1">
    <citation type="journal article" date="2021" name="PeerJ">
        <title>Extensive microbial diversity within the chicken gut microbiome revealed by metagenomics and culture.</title>
        <authorList>
            <person name="Gilroy R."/>
            <person name="Ravi A."/>
            <person name="Getino M."/>
            <person name="Pursley I."/>
            <person name="Horton D.L."/>
            <person name="Alikhan N.F."/>
            <person name="Baker D."/>
            <person name="Gharbi K."/>
            <person name="Hall N."/>
            <person name="Watson M."/>
            <person name="Adriaenssens E.M."/>
            <person name="Foster-Nyarko E."/>
            <person name="Jarju S."/>
            <person name="Secka A."/>
            <person name="Antonio M."/>
            <person name="Oren A."/>
            <person name="Chaudhuri R.R."/>
            <person name="La Ragione R."/>
            <person name="Hildebrand F."/>
            <person name="Pallen M.J."/>
        </authorList>
    </citation>
    <scope>NUCLEOTIDE SEQUENCE</scope>
    <source>
        <strain evidence="4">23274</strain>
    </source>
</reference>
<feature type="domain" description="Transglycosylase SLT" evidence="3">
    <location>
        <begin position="102"/>
        <end position="210"/>
    </location>
</feature>
<comment type="caution">
    <text evidence="4">The sequence shown here is derived from an EMBL/GenBank/DDBJ whole genome shotgun (WGS) entry which is preliminary data.</text>
</comment>
<dbReference type="GO" id="GO:0000270">
    <property type="term" value="P:peptidoglycan metabolic process"/>
    <property type="evidence" value="ECO:0007669"/>
    <property type="project" value="InterPro"/>
</dbReference>
<comment type="similarity">
    <text evidence="1">Belongs to the transglycosylase Slt family.</text>
</comment>
<dbReference type="PROSITE" id="PS00922">
    <property type="entry name" value="TRANSGLYCOSYLASE"/>
    <property type="match status" value="1"/>
</dbReference>
<dbReference type="SUPFAM" id="SSF53955">
    <property type="entry name" value="Lysozyme-like"/>
    <property type="match status" value="1"/>
</dbReference>
<accession>A0A9D2ABY2</accession>
<evidence type="ECO:0000259" key="3">
    <source>
        <dbReference type="Pfam" id="PF01464"/>
    </source>
</evidence>
<dbReference type="CDD" id="cd16894">
    <property type="entry name" value="MltD-like"/>
    <property type="match status" value="1"/>
</dbReference>
<keyword evidence="2" id="KW-1133">Transmembrane helix</keyword>